<accession>A0A0B0EQP8</accession>
<proteinExistence type="predicted"/>
<gene>
    <name evidence="2" type="ORF">SCABRO_01384</name>
</gene>
<protein>
    <recommendedName>
        <fullName evidence="4">Lipoprotein</fullName>
    </recommendedName>
</protein>
<dbReference type="Proteomes" id="UP000030652">
    <property type="component" value="Unassembled WGS sequence"/>
</dbReference>
<dbReference type="AlphaFoldDB" id="A0A0B0EQP8"/>
<name>A0A0B0EQP8_9BACT</name>
<dbReference type="PROSITE" id="PS51257">
    <property type="entry name" value="PROKAR_LIPOPROTEIN"/>
    <property type="match status" value="1"/>
</dbReference>
<reference evidence="2 3" key="1">
    <citation type="submission" date="2014-10" db="EMBL/GenBank/DDBJ databases">
        <title>Draft genome of anammox bacterium scalindua brodae, obtained using differential coverage binning of sequence data from two enrichment reactors.</title>
        <authorList>
            <person name="Speth D.R."/>
            <person name="Russ L."/>
            <person name="Kartal B."/>
            <person name="Op den Camp H.J."/>
            <person name="Dutilh B.E."/>
            <person name="Jetten M.S."/>
        </authorList>
    </citation>
    <scope>NUCLEOTIDE SEQUENCE [LARGE SCALE GENOMIC DNA]</scope>
    <source>
        <strain evidence="2">RU1</strain>
    </source>
</reference>
<evidence type="ECO:0000313" key="2">
    <source>
        <dbReference type="EMBL" id="KHE92995.1"/>
    </source>
</evidence>
<evidence type="ECO:0000313" key="3">
    <source>
        <dbReference type="Proteomes" id="UP000030652"/>
    </source>
</evidence>
<feature type="region of interest" description="Disordered" evidence="1">
    <location>
        <begin position="122"/>
        <end position="145"/>
    </location>
</feature>
<sequence>MKKILIILIPLLTGCHSFKPVSQMDNYRLYQEYLDMQYELSEKEQEYDNLISSYLFLDPSYKPPIKGYRVTGERPDVKSSGFTRYELAPVYDHSNAPALDNIGAGDERKKAEKNIGKLKARISEMESELSRRGLSPDKQRRGPIP</sequence>
<evidence type="ECO:0000256" key="1">
    <source>
        <dbReference type="SAM" id="MobiDB-lite"/>
    </source>
</evidence>
<dbReference type="EMBL" id="JRYO01000085">
    <property type="protein sequence ID" value="KHE92995.1"/>
    <property type="molecule type" value="Genomic_DNA"/>
</dbReference>
<evidence type="ECO:0008006" key="4">
    <source>
        <dbReference type="Google" id="ProtNLM"/>
    </source>
</evidence>
<organism evidence="2 3">
    <name type="scientific">Candidatus Scalindua brodae</name>
    <dbReference type="NCBI Taxonomy" id="237368"/>
    <lineage>
        <taxon>Bacteria</taxon>
        <taxon>Pseudomonadati</taxon>
        <taxon>Planctomycetota</taxon>
        <taxon>Candidatus Brocadiia</taxon>
        <taxon>Candidatus Brocadiales</taxon>
        <taxon>Candidatus Scalinduaceae</taxon>
        <taxon>Candidatus Scalindua</taxon>
    </lineage>
</organism>
<comment type="caution">
    <text evidence="2">The sequence shown here is derived from an EMBL/GenBank/DDBJ whole genome shotgun (WGS) entry which is preliminary data.</text>
</comment>